<evidence type="ECO:0000256" key="2">
    <source>
        <dbReference type="ARBA" id="ARBA00022741"/>
    </source>
</evidence>
<dbReference type="PANTHER" id="PTHR24056">
    <property type="entry name" value="CELL DIVISION PROTEIN KINASE"/>
    <property type="match status" value="1"/>
</dbReference>
<dbReference type="GO" id="GO:0005634">
    <property type="term" value="C:nucleus"/>
    <property type="evidence" value="ECO:0007669"/>
    <property type="project" value="TreeGrafter"/>
</dbReference>
<keyword evidence="3" id="KW-0067">ATP-binding</keyword>
<evidence type="ECO:0000256" key="1">
    <source>
        <dbReference type="ARBA" id="ARBA00006485"/>
    </source>
</evidence>
<protein>
    <submittedName>
        <fullName evidence="5">Methionine s-methyltransferase</fullName>
    </submittedName>
</protein>
<proteinExistence type="inferred from homology"/>
<dbReference type="GO" id="GO:0005524">
    <property type="term" value="F:ATP binding"/>
    <property type="evidence" value="ECO:0007669"/>
    <property type="project" value="UniProtKB-KW"/>
</dbReference>
<sequence>MDPESVCFMAREIIILRRLDHPNVMKLEGLITSGASGSLCLIFEYMARDLAELIAAPTIKFTEAQIKCYMQQLLRGLNHCHSHGVLHRDIKGSNLLIDCNGNLKIGKFGLATFFHPNQTKDLSWKKEKDFGFCLV</sequence>
<dbReference type="PROSITE" id="PS00108">
    <property type="entry name" value="PROTEIN_KINASE_ST"/>
    <property type="match status" value="1"/>
</dbReference>
<dbReference type="InterPro" id="IPR050108">
    <property type="entry name" value="CDK"/>
</dbReference>
<dbReference type="SUPFAM" id="SSF56112">
    <property type="entry name" value="Protein kinase-like (PK-like)"/>
    <property type="match status" value="1"/>
</dbReference>
<feature type="domain" description="Protein kinase" evidence="4">
    <location>
        <begin position="1"/>
        <end position="135"/>
    </location>
</feature>
<evidence type="ECO:0000259" key="4">
    <source>
        <dbReference type="PROSITE" id="PS50011"/>
    </source>
</evidence>
<dbReference type="GO" id="GO:0032968">
    <property type="term" value="P:positive regulation of transcription elongation by RNA polymerase II"/>
    <property type="evidence" value="ECO:0007669"/>
    <property type="project" value="TreeGrafter"/>
</dbReference>
<comment type="similarity">
    <text evidence="1">Belongs to the protein kinase superfamily. CMGC Ser/Thr protein kinase family. CDC2/CDKX subfamily.</text>
</comment>
<dbReference type="PANTHER" id="PTHR24056:SF397">
    <property type="entry name" value="OS11G0242500 PROTEIN"/>
    <property type="match status" value="1"/>
</dbReference>
<name>A0A6A3BTU1_HIBSY</name>
<comment type="caution">
    <text evidence="5">The sequence shown here is derived from an EMBL/GenBank/DDBJ whole genome shotgun (WGS) entry which is preliminary data.</text>
</comment>
<dbReference type="Gene3D" id="1.10.510.10">
    <property type="entry name" value="Transferase(Phosphotransferase) domain 1"/>
    <property type="match status" value="1"/>
</dbReference>
<dbReference type="GO" id="GO:0008353">
    <property type="term" value="F:RNA polymerase II CTD heptapeptide repeat kinase activity"/>
    <property type="evidence" value="ECO:0007669"/>
    <property type="project" value="TreeGrafter"/>
</dbReference>
<dbReference type="AlphaFoldDB" id="A0A6A3BTU1"/>
<dbReference type="EMBL" id="VEPZ02000792">
    <property type="protein sequence ID" value="KAE8719337.1"/>
    <property type="molecule type" value="Genomic_DNA"/>
</dbReference>
<dbReference type="Proteomes" id="UP000436088">
    <property type="component" value="Unassembled WGS sequence"/>
</dbReference>
<evidence type="ECO:0000313" key="5">
    <source>
        <dbReference type="EMBL" id="KAE8719337.1"/>
    </source>
</evidence>
<gene>
    <name evidence="5" type="ORF">F3Y22_tig00109972pilonHSYRG00480</name>
</gene>
<keyword evidence="6" id="KW-1185">Reference proteome</keyword>
<dbReference type="Pfam" id="PF00069">
    <property type="entry name" value="Pkinase"/>
    <property type="match status" value="1"/>
</dbReference>
<accession>A0A6A3BTU1</accession>
<dbReference type="GO" id="GO:0032259">
    <property type="term" value="P:methylation"/>
    <property type="evidence" value="ECO:0007669"/>
    <property type="project" value="UniProtKB-KW"/>
</dbReference>
<dbReference type="GO" id="GO:0000307">
    <property type="term" value="C:cyclin-dependent protein kinase holoenzyme complex"/>
    <property type="evidence" value="ECO:0007669"/>
    <property type="project" value="TreeGrafter"/>
</dbReference>
<dbReference type="PROSITE" id="PS50011">
    <property type="entry name" value="PROTEIN_KINASE_DOM"/>
    <property type="match status" value="1"/>
</dbReference>
<evidence type="ECO:0000256" key="3">
    <source>
        <dbReference type="ARBA" id="ARBA00022840"/>
    </source>
</evidence>
<dbReference type="InterPro" id="IPR011009">
    <property type="entry name" value="Kinase-like_dom_sf"/>
</dbReference>
<organism evidence="5 6">
    <name type="scientific">Hibiscus syriacus</name>
    <name type="common">Rose of Sharon</name>
    <dbReference type="NCBI Taxonomy" id="106335"/>
    <lineage>
        <taxon>Eukaryota</taxon>
        <taxon>Viridiplantae</taxon>
        <taxon>Streptophyta</taxon>
        <taxon>Embryophyta</taxon>
        <taxon>Tracheophyta</taxon>
        <taxon>Spermatophyta</taxon>
        <taxon>Magnoliopsida</taxon>
        <taxon>eudicotyledons</taxon>
        <taxon>Gunneridae</taxon>
        <taxon>Pentapetalae</taxon>
        <taxon>rosids</taxon>
        <taxon>malvids</taxon>
        <taxon>Malvales</taxon>
        <taxon>Malvaceae</taxon>
        <taxon>Malvoideae</taxon>
        <taxon>Hibiscus</taxon>
    </lineage>
</organism>
<dbReference type="GO" id="GO:0008168">
    <property type="term" value="F:methyltransferase activity"/>
    <property type="evidence" value="ECO:0007669"/>
    <property type="project" value="UniProtKB-KW"/>
</dbReference>
<reference evidence="5" key="1">
    <citation type="submission" date="2019-09" db="EMBL/GenBank/DDBJ databases">
        <title>Draft genome information of white flower Hibiscus syriacus.</title>
        <authorList>
            <person name="Kim Y.-M."/>
        </authorList>
    </citation>
    <scope>NUCLEOTIDE SEQUENCE [LARGE SCALE GENOMIC DNA]</scope>
    <source>
        <strain evidence="5">YM2019G1</strain>
    </source>
</reference>
<evidence type="ECO:0000313" key="6">
    <source>
        <dbReference type="Proteomes" id="UP000436088"/>
    </source>
</evidence>
<dbReference type="Gene3D" id="3.30.200.20">
    <property type="entry name" value="Phosphorylase Kinase, domain 1"/>
    <property type="match status" value="1"/>
</dbReference>
<dbReference type="InterPro" id="IPR008271">
    <property type="entry name" value="Ser/Thr_kinase_AS"/>
</dbReference>
<dbReference type="SMART" id="SM00220">
    <property type="entry name" value="S_TKc"/>
    <property type="match status" value="1"/>
</dbReference>
<dbReference type="InterPro" id="IPR000719">
    <property type="entry name" value="Prot_kinase_dom"/>
</dbReference>
<keyword evidence="2" id="KW-0547">Nucleotide-binding</keyword>